<proteinExistence type="predicted"/>
<evidence type="ECO:0000256" key="1">
    <source>
        <dbReference type="SAM" id="Phobius"/>
    </source>
</evidence>
<feature type="transmembrane region" description="Helical" evidence="1">
    <location>
        <begin position="6"/>
        <end position="26"/>
    </location>
</feature>
<evidence type="ECO:0000313" key="4">
    <source>
        <dbReference type="Proteomes" id="UP000428330"/>
    </source>
</evidence>
<protein>
    <recommendedName>
        <fullName evidence="2">Fatty acid desaturase domain-containing protein</fullName>
    </recommendedName>
</protein>
<feature type="domain" description="Fatty acid desaturase" evidence="2">
    <location>
        <begin position="93"/>
        <end position="322"/>
    </location>
</feature>
<evidence type="ECO:0000259" key="2">
    <source>
        <dbReference type="Pfam" id="PF00487"/>
    </source>
</evidence>
<name>A0A6I6IMF4_9RHOB</name>
<feature type="transmembrane region" description="Helical" evidence="1">
    <location>
        <begin position="70"/>
        <end position="89"/>
    </location>
</feature>
<dbReference type="Proteomes" id="UP000428330">
    <property type="component" value="Chromosome"/>
</dbReference>
<sequence>MTSASLAFSGSCSIPNSIFPCFAGALTKRIVQGRRMSHHPTVTLRKKKMSTVRQEFEIARKHTPDFGGRTLLLEVGMFAFAITATWATLADALPFWVGMIANTVFVYGIYTVVHEAVHANISSRSKNLRWVDTVAGMIACVPLWLLYHQHRRQHMEHHTHTNEDVDPDIYARGSFSVWIFIKLPQALINYFNPVQHYRDCLRFGCTKREIIYTFVIFTAYAAVLLGLLAAGYWKEVLLLWFIPWWIGQTVMLTFFTWTPHHDHTETGRYRNTRVSLFPGANVLLQGQNYHLIHHMVPSVPYYRYKPVFDEMRPLLDQNDVRIEGIWPNPANERHDSPTQPAE</sequence>
<dbReference type="AlphaFoldDB" id="A0A6I6IMF4"/>
<gene>
    <name evidence="3" type="ORF">EI983_03995</name>
</gene>
<feature type="transmembrane region" description="Helical" evidence="1">
    <location>
        <begin position="129"/>
        <end position="149"/>
    </location>
</feature>
<dbReference type="Pfam" id="PF00487">
    <property type="entry name" value="FA_desaturase"/>
    <property type="match status" value="1"/>
</dbReference>
<dbReference type="KEGG" id="rom:EI983_03995"/>
<keyword evidence="1" id="KW-0812">Transmembrane</keyword>
<feature type="transmembrane region" description="Helical" evidence="1">
    <location>
        <begin position="95"/>
        <end position="117"/>
    </location>
</feature>
<keyword evidence="1" id="KW-0472">Membrane</keyword>
<feature type="transmembrane region" description="Helical" evidence="1">
    <location>
        <begin position="211"/>
        <end position="232"/>
    </location>
</feature>
<dbReference type="EMBL" id="CP034348">
    <property type="protein sequence ID" value="QGX97482.1"/>
    <property type="molecule type" value="Genomic_DNA"/>
</dbReference>
<keyword evidence="1" id="KW-1133">Transmembrane helix</keyword>
<feature type="transmembrane region" description="Helical" evidence="1">
    <location>
        <begin position="169"/>
        <end position="191"/>
    </location>
</feature>
<evidence type="ECO:0000313" key="3">
    <source>
        <dbReference type="EMBL" id="QGX97482.1"/>
    </source>
</evidence>
<organism evidence="3 4">
    <name type="scientific">Roseovarius faecimaris</name>
    <dbReference type="NCBI Taxonomy" id="2494550"/>
    <lineage>
        <taxon>Bacteria</taxon>
        <taxon>Pseudomonadati</taxon>
        <taxon>Pseudomonadota</taxon>
        <taxon>Alphaproteobacteria</taxon>
        <taxon>Rhodobacterales</taxon>
        <taxon>Roseobacteraceae</taxon>
        <taxon>Roseovarius</taxon>
    </lineage>
</organism>
<dbReference type="InterPro" id="IPR005804">
    <property type="entry name" value="FA_desaturase_dom"/>
</dbReference>
<dbReference type="GO" id="GO:0006629">
    <property type="term" value="P:lipid metabolic process"/>
    <property type="evidence" value="ECO:0007669"/>
    <property type="project" value="InterPro"/>
</dbReference>
<reference evidence="4" key="1">
    <citation type="submission" date="2018-12" db="EMBL/GenBank/DDBJ databases">
        <title>Complete genome sequence of Roseovarius sp. MME-070.</title>
        <authorList>
            <person name="Nam Y.-D."/>
            <person name="Kang J."/>
            <person name="Chung W.-H."/>
            <person name="Park Y.S."/>
        </authorList>
    </citation>
    <scope>NUCLEOTIDE SEQUENCE [LARGE SCALE GENOMIC DNA]</scope>
    <source>
        <strain evidence="4">MME-070</strain>
    </source>
</reference>
<accession>A0A6I6IMF4</accession>
<feature type="transmembrane region" description="Helical" evidence="1">
    <location>
        <begin position="238"/>
        <end position="258"/>
    </location>
</feature>
<keyword evidence="4" id="KW-1185">Reference proteome</keyword>